<reference evidence="2 3" key="1">
    <citation type="submission" date="2019-03" db="EMBL/GenBank/DDBJ databases">
        <title>Genomic Encyclopedia of Type Strains, Phase IV (KMG-IV): sequencing the most valuable type-strain genomes for metagenomic binning, comparative biology and taxonomic classification.</title>
        <authorList>
            <person name="Goeker M."/>
        </authorList>
    </citation>
    <scope>NUCLEOTIDE SEQUENCE [LARGE SCALE GENOMIC DNA]</scope>
    <source>
        <strain evidence="2 3">DSM 28404</strain>
    </source>
</reference>
<keyword evidence="1" id="KW-0472">Membrane</keyword>
<evidence type="ECO:0000256" key="1">
    <source>
        <dbReference type="SAM" id="Phobius"/>
    </source>
</evidence>
<feature type="transmembrane region" description="Helical" evidence="1">
    <location>
        <begin position="448"/>
        <end position="467"/>
    </location>
</feature>
<feature type="transmembrane region" description="Helical" evidence="1">
    <location>
        <begin position="382"/>
        <end position="406"/>
    </location>
</feature>
<feature type="transmembrane region" description="Helical" evidence="1">
    <location>
        <begin position="259"/>
        <end position="280"/>
    </location>
</feature>
<accession>A0A4R2TG77</accession>
<sequence length="479" mass="53976">MCEFVLLSGEIFMKTINNSELSLGKYSWIQIIKWLLMALVIYALCSIFISNPFSIFVDRFTPVDYSRVMYFHGLTVSLAGITCLMISQVFDIENKFKKFIFYCTVMTIFFGITGGAINRSMEETKLLLWYQTLSFFVLDAILIMLFIGFCYSKNTQLRQSPTYYLVLASSGSAMMAALIGDLMGIILDFGDVLGIFSWYANKIGYSLSEWNDNLLRSHSDMIVVAIIGFILSIVSWKYGRYLSVKTAVIKITGEWMATIGLALMTLVLLVSGFCGVNWQIPHIFTEKGFFAPRGQSVAGIDLVDFIIGTLFLFGGLLLIAAILFGKQKNGNPLNRTAKYTLYGVLLTWSSIIITVAGMGFLQEYHAELYNSAKDVSLADYGFAFRMLHLDVSLILFPAIMSVMLWVQHLLKDKQNQRIQWILRIGVILCTLGSLVYMTINPTAFGPGYWIVSIGFVFVVAAMIYFFVFGSHKEIEKFGH</sequence>
<proteinExistence type="predicted"/>
<feature type="transmembrane region" description="Helical" evidence="1">
    <location>
        <begin position="99"/>
        <end position="117"/>
    </location>
</feature>
<evidence type="ECO:0000313" key="2">
    <source>
        <dbReference type="EMBL" id="TCP96218.1"/>
    </source>
</evidence>
<protein>
    <submittedName>
        <fullName evidence="2">Uncharacterized protein</fullName>
    </submittedName>
</protein>
<keyword evidence="1" id="KW-0812">Transmembrane</keyword>
<feature type="transmembrane region" description="Helical" evidence="1">
    <location>
        <begin position="300"/>
        <end position="324"/>
    </location>
</feature>
<name>A0A4R2TG77_9PAST</name>
<feature type="transmembrane region" description="Helical" evidence="1">
    <location>
        <begin position="418"/>
        <end position="436"/>
    </location>
</feature>
<keyword evidence="1" id="KW-1133">Transmembrane helix</keyword>
<keyword evidence="3" id="KW-1185">Reference proteome</keyword>
<dbReference type="Proteomes" id="UP000295763">
    <property type="component" value="Unassembled WGS sequence"/>
</dbReference>
<comment type="caution">
    <text evidence="2">The sequence shown here is derived from an EMBL/GenBank/DDBJ whole genome shotgun (WGS) entry which is preliminary data.</text>
</comment>
<feature type="transmembrane region" description="Helical" evidence="1">
    <location>
        <begin position="129"/>
        <end position="151"/>
    </location>
</feature>
<organism evidence="2 3">
    <name type="scientific">Cricetibacter osteomyelitidis</name>
    <dbReference type="NCBI Taxonomy" id="1521931"/>
    <lineage>
        <taxon>Bacteria</taxon>
        <taxon>Pseudomonadati</taxon>
        <taxon>Pseudomonadota</taxon>
        <taxon>Gammaproteobacteria</taxon>
        <taxon>Pasteurellales</taxon>
        <taxon>Pasteurellaceae</taxon>
        <taxon>Cricetibacter</taxon>
    </lineage>
</organism>
<feature type="transmembrane region" description="Helical" evidence="1">
    <location>
        <begin position="163"/>
        <end position="187"/>
    </location>
</feature>
<feature type="transmembrane region" description="Helical" evidence="1">
    <location>
        <begin position="31"/>
        <end position="49"/>
    </location>
</feature>
<evidence type="ECO:0000313" key="3">
    <source>
        <dbReference type="Proteomes" id="UP000295763"/>
    </source>
</evidence>
<gene>
    <name evidence="2" type="ORF">EDC44_10538</name>
</gene>
<feature type="transmembrane region" description="Helical" evidence="1">
    <location>
        <begin position="69"/>
        <end position="87"/>
    </location>
</feature>
<feature type="transmembrane region" description="Helical" evidence="1">
    <location>
        <begin position="221"/>
        <end position="238"/>
    </location>
</feature>
<dbReference type="EMBL" id="SLYB01000005">
    <property type="protein sequence ID" value="TCP96218.1"/>
    <property type="molecule type" value="Genomic_DNA"/>
</dbReference>
<feature type="transmembrane region" description="Helical" evidence="1">
    <location>
        <begin position="339"/>
        <end position="362"/>
    </location>
</feature>
<dbReference type="AlphaFoldDB" id="A0A4R2TG77"/>